<dbReference type="OrthoDB" id="8076889at2"/>
<proteinExistence type="predicted"/>
<comment type="caution">
    <text evidence="1">The sequence shown here is derived from an EMBL/GenBank/DDBJ whole genome shotgun (WGS) entry which is preliminary data.</text>
</comment>
<accession>A0A964T1E9</accession>
<name>A0A964T1E9_9HYPH</name>
<sequence>MTEREKHAPRFPEICPGDWIGEIVGSCSVNFGQVVQDGPPRQSVELTYLIMPAALAMPETRFTWPGVIVIMTPTPMKTEHADAGSLFKAAHLPALALSLDVTRGQFSDMLRMFEAKRLRGFHFTLEAGSDGAWPVRSWGMGAAIT</sequence>
<gene>
    <name evidence="1" type="ORF">E4O86_00545</name>
</gene>
<keyword evidence="2" id="KW-1185">Reference proteome</keyword>
<evidence type="ECO:0000313" key="1">
    <source>
        <dbReference type="EMBL" id="MYZ46214.1"/>
    </source>
</evidence>
<reference evidence="1" key="1">
    <citation type="submission" date="2019-03" db="EMBL/GenBank/DDBJ databases">
        <title>Afifella sp. nov., isolated from activated sludge.</title>
        <authorList>
            <person name="Li Q."/>
            <person name="Liu Y."/>
        </authorList>
    </citation>
    <scope>NUCLEOTIDE SEQUENCE</scope>
    <source>
        <strain evidence="1">L72</strain>
    </source>
</reference>
<dbReference type="RefSeq" id="WP_161138559.1">
    <property type="nucleotide sequence ID" value="NZ_SPKJ01000001.1"/>
</dbReference>
<dbReference type="AlphaFoldDB" id="A0A964T1E9"/>
<protein>
    <submittedName>
        <fullName evidence="1">Uncharacterized protein</fullName>
    </submittedName>
</protein>
<dbReference type="EMBL" id="SPKJ01000001">
    <property type="protein sequence ID" value="MYZ46214.1"/>
    <property type="molecule type" value="Genomic_DNA"/>
</dbReference>
<organism evidence="1 2">
    <name type="scientific">Propylenella binzhouense</name>
    <dbReference type="NCBI Taxonomy" id="2555902"/>
    <lineage>
        <taxon>Bacteria</taxon>
        <taxon>Pseudomonadati</taxon>
        <taxon>Pseudomonadota</taxon>
        <taxon>Alphaproteobacteria</taxon>
        <taxon>Hyphomicrobiales</taxon>
        <taxon>Propylenellaceae</taxon>
        <taxon>Propylenella</taxon>
    </lineage>
</organism>
<dbReference type="Proteomes" id="UP000773614">
    <property type="component" value="Unassembled WGS sequence"/>
</dbReference>
<evidence type="ECO:0000313" key="2">
    <source>
        <dbReference type="Proteomes" id="UP000773614"/>
    </source>
</evidence>